<reference evidence="1" key="1">
    <citation type="submission" date="2020-05" db="EMBL/GenBank/DDBJ databases">
        <title>Large-scale comparative analyses of tick genomes elucidate their genetic diversity and vector capacities.</title>
        <authorList>
            <person name="Jia N."/>
            <person name="Wang J."/>
            <person name="Shi W."/>
            <person name="Du L."/>
            <person name="Sun Y."/>
            <person name="Zhan W."/>
            <person name="Jiang J."/>
            <person name="Wang Q."/>
            <person name="Zhang B."/>
            <person name="Ji P."/>
            <person name="Sakyi L.B."/>
            <person name="Cui X."/>
            <person name="Yuan T."/>
            <person name="Jiang B."/>
            <person name="Yang W."/>
            <person name="Lam T.T.-Y."/>
            <person name="Chang Q."/>
            <person name="Ding S."/>
            <person name="Wang X."/>
            <person name="Zhu J."/>
            <person name="Ruan X."/>
            <person name="Zhao L."/>
            <person name="Wei J."/>
            <person name="Que T."/>
            <person name="Du C."/>
            <person name="Cheng J."/>
            <person name="Dai P."/>
            <person name="Han X."/>
            <person name="Huang E."/>
            <person name="Gao Y."/>
            <person name="Liu J."/>
            <person name="Shao H."/>
            <person name="Ye R."/>
            <person name="Li L."/>
            <person name="Wei W."/>
            <person name="Wang X."/>
            <person name="Wang C."/>
            <person name="Yang T."/>
            <person name="Huo Q."/>
            <person name="Li W."/>
            <person name="Guo W."/>
            <person name="Chen H."/>
            <person name="Zhou L."/>
            <person name="Ni X."/>
            <person name="Tian J."/>
            <person name="Zhou Y."/>
            <person name="Sheng Y."/>
            <person name="Liu T."/>
            <person name="Pan Y."/>
            <person name="Xia L."/>
            <person name="Li J."/>
            <person name="Zhao F."/>
            <person name="Cao W."/>
        </authorList>
    </citation>
    <scope>NUCLEOTIDE SEQUENCE</scope>
    <source>
        <strain evidence="1">Hyas-2018</strain>
    </source>
</reference>
<sequence>MSHPQDATASSAACDIANVKLPDFWPADAALWFATIECLFQRNRITSQQSKFDCAIGALTSSDVSVIRDILLTPPAVNPYDALKAALLRRTTESDS</sequence>
<dbReference type="Proteomes" id="UP000821845">
    <property type="component" value="Chromosome 8"/>
</dbReference>
<evidence type="ECO:0000313" key="1">
    <source>
        <dbReference type="EMBL" id="KAH6923831.1"/>
    </source>
</evidence>
<evidence type="ECO:0000313" key="2">
    <source>
        <dbReference type="Proteomes" id="UP000821845"/>
    </source>
</evidence>
<dbReference type="EMBL" id="CM023488">
    <property type="protein sequence ID" value="KAH6923831.1"/>
    <property type="molecule type" value="Genomic_DNA"/>
</dbReference>
<organism evidence="1 2">
    <name type="scientific">Hyalomma asiaticum</name>
    <name type="common">Tick</name>
    <dbReference type="NCBI Taxonomy" id="266040"/>
    <lineage>
        <taxon>Eukaryota</taxon>
        <taxon>Metazoa</taxon>
        <taxon>Ecdysozoa</taxon>
        <taxon>Arthropoda</taxon>
        <taxon>Chelicerata</taxon>
        <taxon>Arachnida</taxon>
        <taxon>Acari</taxon>
        <taxon>Parasitiformes</taxon>
        <taxon>Ixodida</taxon>
        <taxon>Ixodoidea</taxon>
        <taxon>Ixodidae</taxon>
        <taxon>Hyalomminae</taxon>
        <taxon>Hyalomma</taxon>
    </lineage>
</organism>
<name>A0ACB7RPU3_HYAAI</name>
<keyword evidence="2" id="KW-1185">Reference proteome</keyword>
<accession>A0ACB7RPU3</accession>
<gene>
    <name evidence="1" type="ORF">HPB50_007777</name>
</gene>
<comment type="caution">
    <text evidence="1">The sequence shown here is derived from an EMBL/GenBank/DDBJ whole genome shotgun (WGS) entry which is preliminary data.</text>
</comment>
<protein>
    <submittedName>
        <fullName evidence="1">Uncharacterized protein</fullName>
    </submittedName>
</protein>
<proteinExistence type="predicted"/>